<dbReference type="InterPro" id="IPR058240">
    <property type="entry name" value="rSAM_sf"/>
</dbReference>
<keyword evidence="15" id="KW-0627">Porphyrin biosynthesis</keyword>
<evidence type="ECO:0000256" key="17">
    <source>
        <dbReference type="ARBA" id="ARBA00048321"/>
    </source>
</evidence>
<comment type="caution">
    <text evidence="19">The sequence shown here is derived from an EMBL/GenBank/DDBJ whole genome shotgun (WGS) entry which is preliminary data.</text>
</comment>
<evidence type="ECO:0000256" key="6">
    <source>
        <dbReference type="ARBA" id="ARBA00011912"/>
    </source>
</evidence>
<comment type="subunit">
    <text evidence="5">Monomer.</text>
</comment>
<reference evidence="19" key="1">
    <citation type="journal article" date="2015" name="Proc. Natl. Acad. Sci. U.S.A.">
        <title>Networks of energetic and metabolic interactions define dynamics in microbial communities.</title>
        <authorList>
            <person name="Embree M."/>
            <person name="Liu J.K."/>
            <person name="Al-Bassam M.M."/>
            <person name="Zengler K."/>
        </authorList>
    </citation>
    <scope>NUCLEOTIDE SEQUENCE</scope>
</reference>
<keyword evidence="10" id="KW-0949">S-adenosyl-L-methionine</keyword>
<evidence type="ECO:0000256" key="14">
    <source>
        <dbReference type="ARBA" id="ARBA00023014"/>
    </source>
</evidence>
<dbReference type="NCBIfam" id="TIGR00538">
    <property type="entry name" value="hemN"/>
    <property type="match status" value="1"/>
</dbReference>
<dbReference type="GO" id="GO:0051989">
    <property type="term" value="F:coproporphyrinogen dehydrogenase activity"/>
    <property type="evidence" value="ECO:0007669"/>
    <property type="project" value="UniProtKB-EC"/>
</dbReference>
<evidence type="ECO:0000256" key="3">
    <source>
        <dbReference type="ARBA" id="ARBA00004785"/>
    </source>
</evidence>
<dbReference type="UniPathway" id="UPA00251">
    <property type="reaction ID" value="UER00323"/>
</dbReference>
<dbReference type="InterPro" id="IPR006638">
    <property type="entry name" value="Elp3/MiaA/NifB-like_rSAM"/>
</dbReference>
<keyword evidence="13" id="KW-0408">Iron</keyword>
<dbReference type="PIRSF" id="PIRSF000167">
    <property type="entry name" value="HemN"/>
    <property type="match status" value="1"/>
</dbReference>
<organism evidence="19">
    <name type="scientific">hydrocarbon metagenome</name>
    <dbReference type="NCBI Taxonomy" id="938273"/>
    <lineage>
        <taxon>unclassified sequences</taxon>
        <taxon>metagenomes</taxon>
        <taxon>ecological metagenomes</taxon>
    </lineage>
</organism>
<dbReference type="InterPro" id="IPR004558">
    <property type="entry name" value="Coprogen_oxidase_HemN"/>
</dbReference>
<sequence length="458" mass="53492">MFEIDLDLVKKYDRPGPRYTSYPTAPQFNDSFKSEDFTEALIKSNQVEKTRDLSLYFHIPFCDTLCYFCGCNMIITRNRDRIAEYIKYVKNEIDLVRQLLSPGREVIQLHWGGGTPTHLTPDEIRDLLGYIKQSFNFKSNSEEGCEIDPRELVKDHLIALREGGINRISMGVQDFNEKVQKAVNRIQPEDLTRKVVDWVRELKFESINLDLIYGLPFQTVDDFAVTIDKMIDISPDRIALFNYAHVPWMKKHMSLIKEEDLPKPEEKLEILKMSVAKLTDAGYEFIGMDHFAKPGDDLTKALHEKKLYRNFQGYSTHAGTDLIGLGITSISQLTDVYSQNIKKEKEYFEMIDNDRLPVERGYKLTDDDLLRRYVITKVMCDFELNYEDVEKEFNINFEKYFAWGLNNLQENIDDGLVIMGNRKFEVTEMGRLLIRNVAINFDGYIERKEDTARYSRTV</sequence>
<dbReference type="PANTHER" id="PTHR13932:SF6">
    <property type="entry name" value="OXYGEN-INDEPENDENT COPROPORPHYRINOGEN III OXIDASE"/>
    <property type="match status" value="1"/>
</dbReference>
<dbReference type="EMBL" id="LNQE01000453">
    <property type="protein sequence ID" value="KUG26499.1"/>
    <property type="molecule type" value="Genomic_DNA"/>
</dbReference>
<comment type="cofactor">
    <cofactor evidence="1">
        <name>[4Fe-4S] cluster</name>
        <dbReference type="ChEBI" id="CHEBI:49883"/>
    </cofactor>
</comment>
<dbReference type="SUPFAM" id="SSF102114">
    <property type="entry name" value="Radical SAM enzymes"/>
    <property type="match status" value="1"/>
</dbReference>
<evidence type="ECO:0000256" key="15">
    <source>
        <dbReference type="ARBA" id="ARBA00023244"/>
    </source>
</evidence>
<feature type="domain" description="Radical SAM core" evidence="18">
    <location>
        <begin position="47"/>
        <end position="284"/>
    </location>
</feature>
<dbReference type="CDD" id="cd01335">
    <property type="entry name" value="Radical_SAM"/>
    <property type="match status" value="1"/>
</dbReference>
<dbReference type="Pfam" id="PF06969">
    <property type="entry name" value="HemN_C"/>
    <property type="match status" value="1"/>
</dbReference>
<dbReference type="InterPro" id="IPR034505">
    <property type="entry name" value="Coproporphyrinogen-III_oxidase"/>
</dbReference>
<keyword evidence="9" id="KW-0963">Cytoplasm</keyword>
<dbReference type="FunFam" id="3.80.30.20:FF:000012">
    <property type="entry name" value="Coproporphyrinogen-III oxidase"/>
    <property type="match status" value="1"/>
</dbReference>
<dbReference type="Pfam" id="PF04055">
    <property type="entry name" value="Radical_SAM"/>
    <property type="match status" value="1"/>
</dbReference>
<evidence type="ECO:0000256" key="5">
    <source>
        <dbReference type="ARBA" id="ARBA00011245"/>
    </source>
</evidence>
<evidence type="ECO:0000256" key="4">
    <source>
        <dbReference type="ARBA" id="ARBA00005493"/>
    </source>
</evidence>
<keyword evidence="8" id="KW-0004">4Fe-4S</keyword>
<dbReference type="SFLD" id="SFLDS00029">
    <property type="entry name" value="Radical_SAM"/>
    <property type="match status" value="1"/>
</dbReference>
<dbReference type="InterPro" id="IPR023404">
    <property type="entry name" value="rSAM_horseshoe"/>
</dbReference>
<evidence type="ECO:0000256" key="16">
    <source>
        <dbReference type="ARBA" id="ARBA00030263"/>
    </source>
</evidence>
<evidence type="ECO:0000256" key="2">
    <source>
        <dbReference type="ARBA" id="ARBA00004496"/>
    </source>
</evidence>
<keyword evidence="14" id="KW-0411">Iron-sulfur</keyword>
<keyword evidence="12 19" id="KW-0560">Oxidoreductase</keyword>
<dbReference type="Gene3D" id="3.80.30.20">
    <property type="entry name" value="tm_1862 like domain"/>
    <property type="match status" value="1"/>
</dbReference>
<dbReference type="EC" id="1.3.98.3" evidence="6"/>
<evidence type="ECO:0000256" key="11">
    <source>
        <dbReference type="ARBA" id="ARBA00022723"/>
    </source>
</evidence>
<evidence type="ECO:0000256" key="12">
    <source>
        <dbReference type="ARBA" id="ARBA00023002"/>
    </source>
</evidence>
<evidence type="ECO:0000313" key="19">
    <source>
        <dbReference type="EMBL" id="KUG26499.1"/>
    </source>
</evidence>
<accession>A0A0W8G1V5</accession>
<comment type="subcellular location">
    <subcellularLocation>
        <location evidence="2">Cytoplasm</location>
    </subcellularLocation>
</comment>
<comment type="similarity">
    <text evidence="4">Belongs to the anaerobic coproporphyrinogen-III oxidase family.</text>
</comment>
<dbReference type="SFLD" id="SFLDG01082">
    <property type="entry name" value="B12-binding_domain_containing"/>
    <property type="match status" value="1"/>
</dbReference>
<dbReference type="AlphaFoldDB" id="A0A0W8G1V5"/>
<evidence type="ECO:0000259" key="18">
    <source>
        <dbReference type="PROSITE" id="PS51918"/>
    </source>
</evidence>
<dbReference type="GO" id="GO:0004109">
    <property type="term" value="F:coproporphyrinogen oxidase activity"/>
    <property type="evidence" value="ECO:0007669"/>
    <property type="project" value="InterPro"/>
</dbReference>
<dbReference type="Gene3D" id="1.10.10.920">
    <property type="match status" value="1"/>
</dbReference>
<name>A0A0W8G1V5_9ZZZZ</name>
<evidence type="ECO:0000256" key="13">
    <source>
        <dbReference type="ARBA" id="ARBA00023004"/>
    </source>
</evidence>
<evidence type="ECO:0000256" key="9">
    <source>
        <dbReference type="ARBA" id="ARBA00022490"/>
    </source>
</evidence>
<protein>
    <recommendedName>
        <fullName evidence="7">Oxygen-independent coproporphyrinogen III oxidase</fullName>
        <ecNumber evidence="6">1.3.98.3</ecNumber>
    </recommendedName>
    <alternativeName>
        <fullName evidence="16">Coproporphyrinogen III dehydrogenase</fullName>
    </alternativeName>
</protein>
<dbReference type="InterPro" id="IPR010723">
    <property type="entry name" value="HemN_C"/>
</dbReference>
<dbReference type="GO" id="GO:0046872">
    <property type="term" value="F:metal ion binding"/>
    <property type="evidence" value="ECO:0007669"/>
    <property type="project" value="UniProtKB-KW"/>
</dbReference>
<dbReference type="FunFam" id="1.10.10.920:FF:000001">
    <property type="entry name" value="Coproporphyrinogen-III oxidase"/>
    <property type="match status" value="1"/>
</dbReference>
<comment type="pathway">
    <text evidence="3">Porphyrin-containing compound metabolism; protoporphyrin-IX biosynthesis; protoporphyrinogen-IX from coproporphyrinogen-III (AdoMet route): step 1/1.</text>
</comment>
<dbReference type="SMART" id="SM00729">
    <property type="entry name" value="Elp3"/>
    <property type="match status" value="1"/>
</dbReference>
<dbReference type="GO" id="GO:0006782">
    <property type="term" value="P:protoporphyrinogen IX biosynthetic process"/>
    <property type="evidence" value="ECO:0007669"/>
    <property type="project" value="UniProtKB-UniPathway"/>
</dbReference>
<dbReference type="GO" id="GO:0051539">
    <property type="term" value="F:4 iron, 4 sulfur cluster binding"/>
    <property type="evidence" value="ECO:0007669"/>
    <property type="project" value="UniProtKB-KW"/>
</dbReference>
<evidence type="ECO:0000256" key="10">
    <source>
        <dbReference type="ARBA" id="ARBA00022691"/>
    </source>
</evidence>
<evidence type="ECO:0000256" key="7">
    <source>
        <dbReference type="ARBA" id="ARBA00020156"/>
    </source>
</evidence>
<dbReference type="InterPro" id="IPR007197">
    <property type="entry name" value="rSAM"/>
</dbReference>
<proteinExistence type="inferred from homology"/>
<evidence type="ECO:0000256" key="8">
    <source>
        <dbReference type="ARBA" id="ARBA00022485"/>
    </source>
</evidence>
<evidence type="ECO:0000256" key="1">
    <source>
        <dbReference type="ARBA" id="ARBA00001966"/>
    </source>
</evidence>
<keyword evidence="11" id="KW-0479">Metal-binding</keyword>
<dbReference type="SFLD" id="SFLDG01065">
    <property type="entry name" value="anaerobic_coproporphyrinogen-I"/>
    <property type="match status" value="1"/>
</dbReference>
<dbReference type="PROSITE" id="PS51918">
    <property type="entry name" value="RADICAL_SAM"/>
    <property type="match status" value="1"/>
</dbReference>
<comment type="catalytic activity">
    <reaction evidence="17">
        <text>coproporphyrinogen III + 2 S-adenosyl-L-methionine = protoporphyrinogen IX + 2 5'-deoxyadenosine + 2 L-methionine + 2 CO2</text>
        <dbReference type="Rhea" id="RHEA:15425"/>
        <dbReference type="ChEBI" id="CHEBI:16526"/>
        <dbReference type="ChEBI" id="CHEBI:17319"/>
        <dbReference type="ChEBI" id="CHEBI:57307"/>
        <dbReference type="ChEBI" id="CHEBI:57309"/>
        <dbReference type="ChEBI" id="CHEBI:57844"/>
        <dbReference type="ChEBI" id="CHEBI:59789"/>
        <dbReference type="EC" id="1.3.98.3"/>
    </reaction>
</comment>
<dbReference type="PANTHER" id="PTHR13932">
    <property type="entry name" value="COPROPORPHYRINIGEN III OXIDASE"/>
    <property type="match status" value="1"/>
</dbReference>
<dbReference type="GO" id="GO:0005737">
    <property type="term" value="C:cytoplasm"/>
    <property type="evidence" value="ECO:0007669"/>
    <property type="project" value="UniProtKB-SubCell"/>
</dbReference>
<gene>
    <name evidence="19" type="ORF">ASZ90_003658</name>
</gene>